<sequence length="763" mass="83600">MPAEKPMAVSSQDIIMKSEEPDDFLDIFNRQSIRKESFTPSQRVENSVVEWIQLLKDLGLQDLPGMPFPAPLKVHVQRCDKCSQEFISPINYRRHIHVHHRMKKTDKGSSNIRDPLGAFWDKLSVEKAREVVSFDNVFLEEVPGSSVIKELTKLVRNSVLPALPRVYWGAGSALLDIVEISSSTSPLSSQELFSILDDASEKTFLCGTADLVQRYMFDGGAQKIGLEIENLVACTSFLFEQKLVKEWLAEKEAEALRLQKMLLEEEEAVQKRQQKRRQKKLRQKERKAKEQKTVDTAEIEDSVGDSSEVALPTETSSSSATSDRDRQNSKDSVAKDQGPVDTADSVAKDQGPVDTAVIKDSVGDSLEVLLPTETSNSSATSDRDRQNSKDSVAKDQGPVDTAVIKDSVGDSLEVLLPTETSSFSATSGRDGQNSDTLPDTDPSIEPVQFSKNEEDVDGESQVTSSSGCDAGRGQDVERQMVQGSGHRHMVGDQQHAPIRSQREISSGFRPPKFGGKQKHVTIRERAIPGYGNIMRRQKSKSVDDVGSLKTGAHAETIDQPAEEKVNVVLIGSLPVKLYHHKSSSVAEAQDCSLVEHQIPKRNNLPEKPSKPESVRSGYQSTGKCWRPVSHGSRSVVPGNIGVKEFDAEVIAEKSADQTSSSEGCLISDATEVVNTPESQYEFDVNAAREYLAQTWKEVLEGGEYTILILDSDSESPRNAAAQTESPDSPESGSTDNEENRASVGSVVETSAGTAAESQVLKKA</sequence>
<feature type="compositionally biased region" description="Basic residues" evidence="2">
    <location>
        <begin position="274"/>
        <end position="286"/>
    </location>
</feature>
<dbReference type="EMBL" id="BPVZ01000090">
    <property type="protein sequence ID" value="GKV31166.1"/>
    <property type="molecule type" value="Genomic_DNA"/>
</dbReference>
<feature type="compositionally biased region" description="Basic and acidic residues" evidence="2">
    <location>
        <begin position="381"/>
        <end position="393"/>
    </location>
</feature>
<dbReference type="Proteomes" id="UP001054252">
    <property type="component" value="Unassembled WGS sequence"/>
</dbReference>
<evidence type="ECO:0000256" key="2">
    <source>
        <dbReference type="SAM" id="MobiDB-lite"/>
    </source>
</evidence>
<gene>
    <name evidence="4" type="ORF">SLEP1_g39890</name>
</gene>
<keyword evidence="1" id="KW-0862">Zinc</keyword>
<feature type="compositionally biased region" description="Polar residues" evidence="2">
    <location>
        <begin position="720"/>
        <end position="734"/>
    </location>
</feature>
<dbReference type="AlphaFoldDB" id="A0AAV5L2J7"/>
<feature type="region of interest" description="Disordered" evidence="2">
    <location>
        <begin position="711"/>
        <end position="763"/>
    </location>
</feature>
<keyword evidence="5" id="KW-1185">Reference proteome</keyword>
<keyword evidence="1" id="KW-0863">Zinc-finger</keyword>
<reference evidence="4 5" key="1">
    <citation type="journal article" date="2021" name="Commun. Biol.">
        <title>The genome of Shorea leprosula (Dipterocarpaceae) highlights the ecological relevance of drought in aseasonal tropical rainforests.</title>
        <authorList>
            <person name="Ng K.K.S."/>
            <person name="Kobayashi M.J."/>
            <person name="Fawcett J.A."/>
            <person name="Hatakeyama M."/>
            <person name="Paape T."/>
            <person name="Ng C.H."/>
            <person name="Ang C.C."/>
            <person name="Tnah L.H."/>
            <person name="Lee C.T."/>
            <person name="Nishiyama T."/>
            <person name="Sese J."/>
            <person name="O'Brien M.J."/>
            <person name="Copetti D."/>
            <person name="Mohd Noor M.I."/>
            <person name="Ong R.C."/>
            <person name="Putra M."/>
            <person name="Sireger I.Z."/>
            <person name="Indrioko S."/>
            <person name="Kosugi Y."/>
            <person name="Izuno A."/>
            <person name="Isagi Y."/>
            <person name="Lee S.L."/>
            <person name="Shimizu K.K."/>
        </authorList>
    </citation>
    <scope>NUCLEOTIDE SEQUENCE [LARGE SCALE GENOMIC DNA]</scope>
    <source>
        <strain evidence="4">214</strain>
    </source>
</reference>
<proteinExistence type="predicted"/>
<evidence type="ECO:0000259" key="3">
    <source>
        <dbReference type="PROSITE" id="PS50157"/>
    </source>
</evidence>
<evidence type="ECO:0000256" key="1">
    <source>
        <dbReference type="PROSITE-ProRule" id="PRU00042"/>
    </source>
</evidence>
<feature type="compositionally biased region" description="Polar residues" evidence="2">
    <location>
        <begin position="418"/>
        <end position="437"/>
    </location>
</feature>
<evidence type="ECO:0000313" key="5">
    <source>
        <dbReference type="Proteomes" id="UP001054252"/>
    </source>
</evidence>
<keyword evidence="1" id="KW-0479">Metal-binding</keyword>
<organism evidence="4 5">
    <name type="scientific">Rubroshorea leprosula</name>
    <dbReference type="NCBI Taxonomy" id="152421"/>
    <lineage>
        <taxon>Eukaryota</taxon>
        <taxon>Viridiplantae</taxon>
        <taxon>Streptophyta</taxon>
        <taxon>Embryophyta</taxon>
        <taxon>Tracheophyta</taxon>
        <taxon>Spermatophyta</taxon>
        <taxon>Magnoliopsida</taxon>
        <taxon>eudicotyledons</taxon>
        <taxon>Gunneridae</taxon>
        <taxon>Pentapetalae</taxon>
        <taxon>rosids</taxon>
        <taxon>malvids</taxon>
        <taxon>Malvales</taxon>
        <taxon>Dipterocarpaceae</taxon>
        <taxon>Rubroshorea</taxon>
    </lineage>
</organism>
<feature type="compositionally biased region" description="Polar residues" evidence="2">
    <location>
        <begin position="747"/>
        <end position="756"/>
    </location>
</feature>
<dbReference type="PROSITE" id="PS00028">
    <property type="entry name" value="ZINC_FINGER_C2H2_1"/>
    <property type="match status" value="1"/>
</dbReference>
<feature type="region of interest" description="Disordered" evidence="2">
    <location>
        <begin position="596"/>
        <end position="630"/>
    </location>
</feature>
<feature type="compositionally biased region" description="Basic and acidic residues" evidence="2">
    <location>
        <begin position="603"/>
        <end position="613"/>
    </location>
</feature>
<feature type="domain" description="C2H2-type" evidence="3">
    <location>
        <begin position="77"/>
        <end position="104"/>
    </location>
</feature>
<dbReference type="PANTHER" id="PTHR36055">
    <property type="entry name" value="C2H2-LIKE ZINC FINGER PROTEIN"/>
    <property type="match status" value="1"/>
</dbReference>
<dbReference type="PROSITE" id="PS50157">
    <property type="entry name" value="ZINC_FINGER_C2H2_2"/>
    <property type="match status" value="1"/>
</dbReference>
<feature type="region of interest" description="Disordered" evidence="2">
    <location>
        <begin position="274"/>
        <end position="474"/>
    </location>
</feature>
<dbReference type="InterPro" id="IPR013087">
    <property type="entry name" value="Znf_C2H2_type"/>
</dbReference>
<evidence type="ECO:0000313" key="4">
    <source>
        <dbReference type="EMBL" id="GKV31166.1"/>
    </source>
</evidence>
<protein>
    <recommendedName>
        <fullName evidence="3">C2H2-type domain-containing protein</fullName>
    </recommendedName>
</protein>
<dbReference type="PANTHER" id="PTHR36055:SF1">
    <property type="entry name" value="C2H2-LIKE ZINC FINGER PROTEIN"/>
    <property type="match status" value="1"/>
</dbReference>
<dbReference type="GO" id="GO:0008270">
    <property type="term" value="F:zinc ion binding"/>
    <property type="evidence" value="ECO:0007669"/>
    <property type="project" value="UniProtKB-KW"/>
</dbReference>
<comment type="caution">
    <text evidence="4">The sequence shown here is derived from an EMBL/GenBank/DDBJ whole genome shotgun (WGS) entry which is preliminary data.</text>
</comment>
<feature type="compositionally biased region" description="Basic and acidic residues" evidence="2">
    <location>
        <begin position="322"/>
        <end position="334"/>
    </location>
</feature>
<name>A0AAV5L2J7_9ROSI</name>
<accession>A0AAV5L2J7</accession>